<dbReference type="VEuPathDB" id="FungiDB:PSTT_12717"/>
<dbReference type="Pfam" id="PF18325">
    <property type="entry name" value="Fas_alpha_ACP"/>
    <property type="match status" value="1"/>
</dbReference>
<dbReference type="Pfam" id="PF01575">
    <property type="entry name" value="MaoC_dehydratas"/>
    <property type="match status" value="1"/>
</dbReference>
<dbReference type="Gene3D" id="6.10.140.1410">
    <property type="match status" value="1"/>
</dbReference>
<dbReference type="Gene3D" id="3.90.25.70">
    <property type="match status" value="1"/>
</dbReference>
<name>A0A2S4UUN7_9BASI</name>
<dbReference type="CDD" id="cd00828">
    <property type="entry name" value="elong_cond_enzymes"/>
    <property type="match status" value="1"/>
</dbReference>
<dbReference type="InterPro" id="IPR003965">
    <property type="entry name" value="Fatty_acid_synthase"/>
</dbReference>
<dbReference type="InterPro" id="IPR050830">
    <property type="entry name" value="Fungal_FAS"/>
</dbReference>
<evidence type="ECO:0000256" key="3">
    <source>
        <dbReference type="ARBA" id="ARBA00022679"/>
    </source>
</evidence>
<dbReference type="InterPro" id="IPR040899">
    <property type="entry name" value="Fas_alpha_ACP"/>
</dbReference>
<dbReference type="InterPro" id="IPR029069">
    <property type="entry name" value="HotDog_dom_sf"/>
</dbReference>
<dbReference type="PANTHER" id="PTHR10982:SF21">
    <property type="entry name" value="FATTY ACID SYNTHASE SUBUNIT BETA"/>
    <property type="match status" value="1"/>
</dbReference>
<dbReference type="VEuPathDB" id="FungiDB:PSHT_01077"/>
<keyword evidence="3" id="KW-0808">Transferase</keyword>
<dbReference type="SUPFAM" id="SSF53901">
    <property type="entry name" value="Thiolase-like"/>
    <property type="match status" value="2"/>
</dbReference>
<dbReference type="Gene3D" id="6.10.140.1400">
    <property type="match status" value="1"/>
</dbReference>
<dbReference type="GO" id="GO:0006633">
    <property type="term" value="P:fatty acid biosynthetic process"/>
    <property type="evidence" value="ECO:0007669"/>
    <property type="project" value="InterPro"/>
</dbReference>
<feature type="domain" description="Fatty acid synthase type I helical" evidence="9">
    <location>
        <begin position="838"/>
        <end position="929"/>
    </location>
</feature>
<dbReference type="InterPro" id="IPR002539">
    <property type="entry name" value="MaoC-like_dom"/>
</dbReference>
<feature type="domain" description="Beta-ketoacyl synthase-like N-terminal" evidence="6">
    <location>
        <begin position="1293"/>
        <end position="1474"/>
    </location>
</feature>
<proteinExistence type="predicted"/>
<dbReference type="Pfam" id="PF18314">
    <property type="entry name" value="FAS_I_H"/>
    <property type="match status" value="1"/>
</dbReference>
<dbReference type="InterPro" id="IPR016035">
    <property type="entry name" value="Acyl_Trfase/lysoPLipase"/>
</dbReference>
<dbReference type="Pfam" id="PF22235">
    <property type="entry name" value="FAS1_thioest_ins"/>
    <property type="match status" value="1"/>
</dbReference>
<keyword evidence="1" id="KW-0596">Phosphopantetheine</keyword>
<dbReference type="Gene3D" id="6.10.250.1930">
    <property type="match status" value="1"/>
</dbReference>
<dbReference type="PANTHER" id="PTHR10982">
    <property type="entry name" value="MALONYL COA-ACYL CARRIER PROTEIN TRANSACYLASE"/>
    <property type="match status" value="1"/>
</dbReference>
<dbReference type="GO" id="GO:0008897">
    <property type="term" value="F:holo-[acyl-carrier-protein] synthase activity"/>
    <property type="evidence" value="ECO:0007669"/>
    <property type="project" value="InterPro"/>
</dbReference>
<feature type="region of interest" description="Disordered" evidence="5">
    <location>
        <begin position="1621"/>
        <end position="1643"/>
    </location>
</feature>
<reference evidence="11" key="1">
    <citation type="submission" date="2017-12" db="EMBL/GenBank/DDBJ databases">
        <title>Gene loss provides genomic basis for host adaptation in cereal stripe rust fungi.</title>
        <authorList>
            <person name="Xia C."/>
        </authorList>
    </citation>
    <scope>NUCLEOTIDE SEQUENCE [LARGE SCALE GENOMIC DNA]</scope>
    <source>
        <strain evidence="11">93-210</strain>
    </source>
</reference>
<evidence type="ECO:0008006" key="13">
    <source>
        <dbReference type="Google" id="ProtNLM"/>
    </source>
</evidence>
<dbReference type="VEuPathDB" id="FungiDB:PSHT_01075"/>
<dbReference type="InterPro" id="IPR016039">
    <property type="entry name" value="Thiolase-like"/>
</dbReference>
<dbReference type="Gene3D" id="3.40.50.720">
    <property type="entry name" value="NAD(P)-binding Rossmann-like Domain"/>
    <property type="match status" value="1"/>
</dbReference>
<feature type="domain" description="Fatty acid synthase subunit alpha acyl carrier" evidence="10">
    <location>
        <begin position="686"/>
        <end position="793"/>
    </location>
</feature>
<dbReference type="Pfam" id="PF00698">
    <property type="entry name" value="Acyl_transf_1"/>
    <property type="match status" value="1"/>
</dbReference>
<evidence type="ECO:0000256" key="2">
    <source>
        <dbReference type="ARBA" id="ARBA00022553"/>
    </source>
</evidence>
<evidence type="ECO:0000259" key="8">
    <source>
        <dbReference type="Pfam" id="PF01575"/>
    </source>
</evidence>
<dbReference type="InterPro" id="IPR014030">
    <property type="entry name" value="Ketoacyl_synth_N"/>
</dbReference>
<dbReference type="Gene3D" id="2.40.128.700">
    <property type="match status" value="1"/>
</dbReference>
<evidence type="ECO:0000259" key="9">
    <source>
        <dbReference type="Pfam" id="PF18314"/>
    </source>
</evidence>
<dbReference type="InterPro" id="IPR041550">
    <property type="entry name" value="FASI_helical"/>
</dbReference>
<comment type="caution">
    <text evidence="11">The sequence shown here is derived from an EMBL/GenBank/DDBJ whole genome shotgun (WGS) entry which is preliminary data.</text>
</comment>
<dbReference type="InterPro" id="IPR014043">
    <property type="entry name" value="Acyl_transferase_dom"/>
</dbReference>
<evidence type="ECO:0000256" key="5">
    <source>
        <dbReference type="SAM" id="MobiDB-lite"/>
    </source>
</evidence>
<dbReference type="Gene3D" id="3.40.47.10">
    <property type="match status" value="1"/>
</dbReference>
<dbReference type="Gene3D" id="6.10.60.10">
    <property type="match status" value="1"/>
</dbReference>
<feature type="domain" description="Malonyl-CoA:ACP transacylase (MAT)" evidence="7">
    <location>
        <begin position="203"/>
        <end position="534"/>
    </location>
</feature>
<dbReference type="InterPro" id="IPR047224">
    <property type="entry name" value="FAS_alpha_su_C"/>
</dbReference>
<organism evidence="11 12">
    <name type="scientific">Puccinia striiformis</name>
    <dbReference type="NCBI Taxonomy" id="27350"/>
    <lineage>
        <taxon>Eukaryota</taxon>
        <taxon>Fungi</taxon>
        <taxon>Dikarya</taxon>
        <taxon>Basidiomycota</taxon>
        <taxon>Pucciniomycotina</taxon>
        <taxon>Pucciniomycetes</taxon>
        <taxon>Pucciniales</taxon>
        <taxon>Pucciniaceae</taxon>
        <taxon>Puccinia</taxon>
    </lineage>
</organism>
<dbReference type="Gene3D" id="3.40.366.10">
    <property type="entry name" value="Malonyl-Coenzyme A Acyl Carrier Protein, domain 2"/>
    <property type="match status" value="1"/>
</dbReference>
<evidence type="ECO:0000256" key="1">
    <source>
        <dbReference type="ARBA" id="ARBA00022450"/>
    </source>
</evidence>
<gene>
    <name evidence="11" type="ORF">PSTT_12717</name>
</gene>
<dbReference type="SUPFAM" id="SSF52151">
    <property type="entry name" value="FabD/lysophospholipase-like"/>
    <property type="match status" value="1"/>
</dbReference>
<dbReference type="Gene3D" id="3.10.129.10">
    <property type="entry name" value="Hotdog Thioesterase"/>
    <property type="match status" value="1"/>
</dbReference>
<keyword evidence="12" id="KW-1185">Reference proteome</keyword>
<dbReference type="GO" id="GO:0004312">
    <property type="term" value="F:fatty acid synthase activity"/>
    <property type="evidence" value="ECO:0007669"/>
    <property type="project" value="InterPro"/>
</dbReference>
<dbReference type="Proteomes" id="UP000239156">
    <property type="component" value="Unassembled WGS sequence"/>
</dbReference>
<dbReference type="EMBL" id="PKSL01000167">
    <property type="protein sequence ID" value="POW00999.1"/>
    <property type="molecule type" value="Genomic_DNA"/>
</dbReference>
<dbReference type="SUPFAM" id="SSF54637">
    <property type="entry name" value="Thioesterase/thiol ester dehydrase-isomerase"/>
    <property type="match status" value="1"/>
</dbReference>
<dbReference type="GO" id="GO:0016787">
    <property type="term" value="F:hydrolase activity"/>
    <property type="evidence" value="ECO:0007669"/>
    <property type="project" value="UniProtKB-KW"/>
</dbReference>
<keyword evidence="2" id="KW-0597">Phosphoprotein</keyword>
<dbReference type="Pfam" id="PF00109">
    <property type="entry name" value="ketoacyl-synt"/>
    <property type="match status" value="1"/>
</dbReference>
<sequence length="1643" mass="181203">MDYNVPMGSTTDISVLKSKDWFDWKDENVKLTPNQALTFQTSSSYRYKEKGVFASVNIEGSAFLTGIGSAPNALVQVAIVSYTSATPSKGNPVLEYLKRSGKPVGQHILFPTGGCILKDENNITEINPPRTTSPSLPGTITHGMWSSAATRSVVERIAAEGHGSRVKSYNVAFTGMLLPNTTLKIELKQISQTLKGLKLISPGMGMALYTESAVARAVWDKANRHLGEVDGFSVLEIVRNNPKEKIVHFGGIKGHGIRQRYMEMSYQTTDKEGNVKTLPLFGDIDLRTSRYTFSSPTGLLCATQFAQIALVVTEKAAFEDLREKGLVQEGAPFAGHSLGVYSALASIAGVLPIPSLVDVVFFRGITMQHAVEQDEQTRSKCAMAAINPSRIGKSFSDAALQEAVDTISKRCQVLLEIVNFNVEGRQYVTAGELVLKIDIAELQRTLSHEKVKEHLTEIVDECHKESLLQEPKQGFIVPERGFASIPLPGIDIPFHSRYLWAGVMPFRAYLSKKLNPAHMNPELLIDKYILNLTAQPFQISKAYTERIYQQANSPRWDLPESRSKLGYVIIVDLLAYQFASPVLWIQTQHQLFSHHKYNIKRLIEFGPSPTLTGMASRTLKLKFDKQDTAHNMSRKILCISKNIKEIYYQYEDEVEAEAAPPSSNESTVASPVAVAASSGPVTSVADEPLQAVKTLRVLAAQGLKKPLSDVPLSKSAASRLQNELLGSAQAEFGLAPDKAEEMPLGELGAALQSSYNGTIGKHMSGLVPRLVGSKMPGGFGMLGVKGHLSNDWDRKGTPKLISIPSFRHSVITWVLLYLKVALAGGAVVNSEEFKEFQQSQDAFVSQQLEVLLRYLKKDSQDGYRLHDLKHADDMRVQDELDSIQKEHGESYLKGIQPVFDPLRARHFDSAWNWVQQTVLEMFFDIIYANPALIDYMQYYLDHTNASKGERCHLAKEFGQMLLSNCREAIGTAPLYRDVYEEVNGVGVSRLERYVTEMAAGSKITAEVNPRHIPDLPPFSHLDKVQESIQNLYKLIRSQPTIAKSQMAVYLPVSAIELAPDLGVVDLLVNSCERCRLNLPPFPANKTPLLHLKRIVGNNWVYSSKLTIISSDNAVDFKVVHGIEAEAIHHPVKISPRANFTLPMPKLCPNFNNESENLLCGMLDLEKVIVIAGYAEVGPIEGLLELATITGLIKFVKNGKQYVGWVDAQTEEPVDDSQVKSKYEAQILAHTGVRFIGPELFRGDDSKRKGYTQEIELNHDLQAIETSQADAEKFKLQHGDKVNNAKIMIPKAVRFDRLVAGQIPTGWDALMAGITDPYELYKYIYPSRVGSSLGSGMCGMSSLSKMFRDRREEKNFQKDIPQETFINTVAGRVNLLLLSSSGPIKIPVGACAIALQSVEIACDTILSGMIAGGFDDFDEEGSLEFANIQAISNTETELAAGREPHEMFRSTTSTRARFIESQGCGVQVLMSAKTAIEIGASIYGIVAYTATITDKAGCSVPAPGCGVLSTAREAPGKVPAPSLDIELRKRQLAFRRMQISQLLEKEINTYKSTVSKSGQPMPSDEIAERYSAIEKGAKRQEKEARSTFGMPTCDAPAVAPLRRALAVWEVNIDDIGVESFQGTSTKANDKEASELDNRQFRHLG</sequence>
<feature type="domain" description="MaoC-like" evidence="8">
    <location>
        <begin position="134"/>
        <end position="189"/>
    </location>
</feature>
<evidence type="ECO:0000259" key="7">
    <source>
        <dbReference type="Pfam" id="PF00698"/>
    </source>
</evidence>
<evidence type="ECO:0000259" key="10">
    <source>
        <dbReference type="Pfam" id="PF18325"/>
    </source>
</evidence>
<dbReference type="PRINTS" id="PR01483">
    <property type="entry name" value="FASYNTHASE"/>
</dbReference>
<dbReference type="GO" id="GO:0005835">
    <property type="term" value="C:fatty acid synthase complex"/>
    <property type="evidence" value="ECO:0007669"/>
    <property type="project" value="InterPro"/>
</dbReference>
<dbReference type="InterPro" id="IPR001227">
    <property type="entry name" value="Ac_transferase_dom_sf"/>
</dbReference>
<feature type="compositionally biased region" description="Basic and acidic residues" evidence="5">
    <location>
        <begin position="1626"/>
        <end position="1643"/>
    </location>
</feature>
<evidence type="ECO:0000313" key="12">
    <source>
        <dbReference type="Proteomes" id="UP000239156"/>
    </source>
</evidence>
<evidence type="ECO:0000256" key="4">
    <source>
        <dbReference type="ARBA" id="ARBA00022801"/>
    </source>
</evidence>
<accession>A0A2S4UUN7</accession>
<evidence type="ECO:0000259" key="6">
    <source>
        <dbReference type="Pfam" id="PF00109"/>
    </source>
</evidence>
<protein>
    <recommendedName>
        <fullName evidence="13">Fatty acid synthase subunit alpha</fullName>
    </recommendedName>
</protein>
<evidence type="ECO:0000313" key="11">
    <source>
        <dbReference type="EMBL" id="POW00999.1"/>
    </source>
</evidence>
<keyword evidence="4" id="KW-0378">Hydrolase</keyword>
<dbReference type="FunFam" id="3.90.25.70:FF:000001">
    <property type="entry name" value="Fatty acid synthase subunit alpha"/>
    <property type="match status" value="1"/>
</dbReference>